<dbReference type="EMBL" id="NHYD01002089">
    <property type="protein sequence ID" value="PPQ88378.1"/>
    <property type="molecule type" value="Genomic_DNA"/>
</dbReference>
<dbReference type="Proteomes" id="UP000283269">
    <property type="component" value="Unassembled WGS sequence"/>
</dbReference>
<name>A0A409XC52_PSICY</name>
<gene>
    <name evidence="1" type="ORF">CVT25_002126</name>
</gene>
<sequence length="79" mass="8566">MLDDDCNPFIIDFNCCTAIGTPAKGGTPGWTSWPELASVENDLNALSLVAQFIREECREDTTTTGLVEDEDSKLLANDA</sequence>
<reference evidence="1 2" key="1">
    <citation type="journal article" date="2018" name="Evol. Lett.">
        <title>Horizontal gene cluster transfer increased hallucinogenic mushroom diversity.</title>
        <authorList>
            <person name="Reynolds H.T."/>
            <person name="Vijayakumar V."/>
            <person name="Gluck-Thaler E."/>
            <person name="Korotkin H.B."/>
            <person name="Matheny P.B."/>
            <person name="Slot J.C."/>
        </authorList>
    </citation>
    <scope>NUCLEOTIDE SEQUENCE [LARGE SCALE GENOMIC DNA]</scope>
    <source>
        <strain evidence="1 2">2631</strain>
    </source>
</reference>
<organism evidence="1 2">
    <name type="scientific">Psilocybe cyanescens</name>
    <dbReference type="NCBI Taxonomy" id="93625"/>
    <lineage>
        <taxon>Eukaryota</taxon>
        <taxon>Fungi</taxon>
        <taxon>Dikarya</taxon>
        <taxon>Basidiomycota</taxon>
        <taxon>Agaricomycotina</taxon>
        <taxon>Agaricomycetes</taxon>
        <taxon>Agaricomycetidae</taxon>
        <taxon>Agaricales</taxon>
        <taxon>Agaricineae</taxon>
        <taxon>Strophariaceae</taxon>
        <taxon>Psilocybe</taxon>
    </lineage>
</organism>
<dbReference type="InParanoid" id="A0A409XC52"/>
<proteinExistence type="predicted"/>
<dbReference type="AlphaFoldDB" id="A0A409XC52"/>
<comment type="caution">
    <text evidence="1">The sequence shown here is derived from an EMBL/GenBank/DDBJ whole genome shotgun (WGS) entry which is preliminary data.</text>
</comment>
<keyword evidence="2" id="KW-1185">Reference proteome</keyword>
<evidence type="ECO:0000313" key="1">
    <source>
        <dbReference type="EMBL" id="PPQ88378.1"/>
    </source>
</evidence>
<protein>
    <submittedName>
        <fullName evidence="1">Uncharacterized protein</fullName>
    </submittedName>
</protein>
<evidence type="ECO:0000313" key="2">
    <source>
        <dbReference type="Proteomes" id="UP000283269"/>
    </source>
</evidence>
<accession>A0A409XC52</accession>